<dbReference type="Proteomes" id="UP000507954">
    <property type="component" value="Unassembled WGS sequence"/>
</dbReference>
<proteinExistence type="predicted"/>
<protein>
    <submittedName>
        <fullName evidence="1">Uncharacterized protein</fullName>
    </submittedName>
</protein>
<dbReference type="EMBL" id="CABFNB010000097">
    <property type="protein sequence ID" value="VTZ61785.1"/>
    <property type="molecule type" value="Genomic_DNA"/>
</dbReference>
<name>A0A508WWV2_9HYPH</name>
<dbReference type="RefSeq" id="WP_180161800.1">
    <property type="nucleotide sequence ID" value="NZ_CABFNB010000097.1"/>
</dbReference>
<gene>
    <name evidence="1" type="ORF">EMEDMD4_310034</name>
</gene>
<organism evidence="1">
    <name type="scientific">Sinorhizobium medicae</name>
    <dbReference type="NCBI Taxonomy" id="110321"/>
    <lineage>
        <taxon>Bacteria</taxon>
        <taxon>Pseudomonadati</taxon>
        <taxon>Pseudomonadota</taxon>
        <taxon>Alphaproteobacteria</taxon>
        <taxon>Hyphomicrobiales</taxon>
        <taxon>Rhizobiaceae</taxon>
        <taxon>Sinorhizobium/Ensifer group</taxon>
        <taxon>Sinorhizobium</taxon>
    </lineage>
</organism>
<dbReference type="Pfam" id="PF23148">
    <property type="entry name" value="Gp77"/>
    <property type="match status" value="1"/>
</dbReference>
<dbReference type="AlphaFoldDB" id="A0A508WWV2"/>
<reference evidence="1" key="1">
    <citation type="submission" date="2019-06" db="EMBL/GenBank/DDBJ databases">
        <authorList>
            <person name="Le Quere A."/>
            <person name="Colella S."/>
        </authorList>
    </citation>
    <scope>NUCLEOTIDE SEQUENCE</scope>
    <source>
        <strain evidence="1">EmedicaeMD41</strain>
    </source>
</reference>
<sequence>MALTWPAIKDPDEVKDYSLDWSALLGASDTITSSTWTIDEGDGLTIDSDSATTTATTIWLSAGTAGTNYSLVNRVVTAGGRTYDTTVRLKVRVK</sequence>
<dbReference type="InterPro" id="IPR056928">
    <property type="entry name" value="Gp77-like"/>
</dbReference>
<accession>A0A508WWV2</accession>
<evidence type="ECO:0000313" key="1">
    <source>
        <dbReference type="EMBL" id="VTZ61785.1"/>
    </source>
</evidence>